<dbReference type="AlphaFoldDB" id="A0A1M7G4U5"/>
<dbReference type="GO" id="GO:0005886">
    <property type="term" value="C:plasma membrane"/>
    <property type="evidence" value="ECO:0007669"/>
    <property type="project" value="UniProtKB-SubCell"/>
</dbReference>
<organism evidence="10 11">
    <name type="scientific">Caldanaerovirga acetigignens</name>
    <dbReference type="NCBI Taxonomy" id="447595"/>
    <lineage>
        <taxon>Bacteria</taxon>
        <taxon>Bacillati</taxon>
        <taxon>Bacillota</taxon>
        <taxon>Clostridia</taxon>
        <taxon>Thermosediminibacterales</taxon>
        <taxon>Thermosediminibacteraceae</taxon>
        <taxon>Caldanaerovirga</taxon>
    </lineage>
</organism>
<dbReference type="Proteomes" id="UP000184375">
    <property type="component" value="Unassembled WGS sequence"/>
</dbReference>
<dbReference type="RefSeq" id="WP_073253483.1">
    <property type="nucleotide sequence ID" value="NZ_FRCR01000001.1"/>
</dbReference>
<feature type="transmembrane region" description="Helical" evidence="9">
    <location>
        <begin position="30"/>
        <end position="49"/>
    </location>
</feature>
<dbReference type="InterPro" id="IPR006301">
    <property type="entry name" value="FlhA"/>
</dbReference>
<dbReference type="InterPro" id="IPR042193">
    <property type="entry name" value="FHIPEP_3"/>
</dbReference>
<keyword evidence="10" id="KW-0966">Cell projection</keyword>
<keyword evidence="5" id="KW-0997">Cell inner membrane</keyword>
<keyword evidence="9" id="KW-1005">Bacterial flagellum biogenesis</keyword>
<dbReference type="STRING" id="447595.SAMN05660826_00268"/>
<dbReference type="InterPro" id="IPR025505">
    <property type="entry name" value="FHIPEP_CS"/>
</dbReference>
<comment type="subcellular location">
    <subcellularLocation>
        <location evidence="1">Cell inner membrane</location>
        <topology evidence="1">Multi-pass membrane protein</topology>
    </subcellularLocation>
    <subcellularLocation>
        <location evidence="9">Cell membrane</location>
        <topology evidence="9">Multi-pass membrane protein</topology>
    </subcellularLocation>
</comment>
<feature type="transmembrane region" description="Helical" evidence="9">
    <location>
        <begin position="230"/>
        <end position="252"/>
    </location>
</feature>
<dbReference type="InterPro" id="IPR042196">
    <property type="entry name" value="FHIPEP_4"/>
</dbReference>
<dbReference type="InterPro" id="IPR001712">
    <property type="entry name" value="T3SS_FHIPEP"/>
</dbReference>
<evidence type="ECO:0000256" key="7">
    <source>
        <dbReference type="ARBA" id="ARBA00022989"/>
    </source>
</evidence>
<feature type="transmembrane region" description="Helical" evidence="9">
    <location>
        <begin position="61"/>
        <end position="82"/>
    </location>
</feature>
<keyword evidence="9" id="KW-0653">Protein transport</keyword>
<sequence>MKSYDIAVAILAVVVVVMMVIPLPSSLLDILLSFNITFSLVILLVAMNVEKPLNFSTFPTLLLIATLFRLALNVSSTRLILLNGYAGRVIESFGNFVIRGNILVGFIIFLIIVVIQFIVITRGAERVAEVAARFTLDAMPGKQMSIDADLNSGLITEMEARERRISIQKEADFYGAMDGASKFVKGDAIAGIIITIINIIGGLITGIVFQGLDAVTALNRYALLTVGDGLVSQIPALLISTATGIVVTKAASEGNLGEGLVKQLLYYPRVLFMTSGLLAFFALVPGLPHLPFLILASVIGFIGFSMRRISEKERIKEQEIKQEKELEEMRKPENLLSLMQVDPIEVEFGYNIIPLADVNQGGDLLDRIIMIRRQCALDLGIIVPMVRLRDNIQLKPNEYVIKIKGVEAARGELKVDHYLVMNPSGGIVEVEGIETREPAFGLPAKWITPEKKEKAQMLGYTVVDSASVLATHLTEVIKGYAHELIGRQDVKNILDNLKEQYPSLIEELVPKILTLGEIQKVLSNLLRENIPIRDMVTILEALGDYSNLTKDTELLTEYVRQRLKRLITSRFFPDKKANVITLDRDLEEYISNSISQTENGTYLSIEPEVVQKILGSLVEKINQAARLGIQPVILTNPIVRRHFRKIIENSLPNVPVLSYGEIDPNIEIRSLGTVKL</sequence>
<dbReference type="Gene3D" id="1.10.8.540">
    <property type="entry name" value="FHIPEP family, domain 3"/>
    <property type="match status" value="1"/>
</dbReference>
<dbReference type="PROSITE" id="PS00994">
    <property type="entry name" value="FHIPEP"/>
    <property type="match status" value="1"/>
</dbReference>
<reference evidence="11" key="1">
    <citation type="submission" date="2016-11" db="EMBL/GenBank/DDBJ databases">
        <authorList>
            <person name="Varghese N."/>
            <person name="Submissions S."/>
        </authorList>
    </citation>
    <scope>NUCLEOTIDE SEQUENCE [LARGE SCALE GENOMIC DNA]</scope>
    <source>
        <strain evidence="11">DSM 18802</strain>
    </source>
</reference>
<keyword evidence="3 9" id="KW-0813">Transport</keyword>
<keyword evidence="6 9" id="KW-0812">Transmembrane</keyword>
<dbReference type="InterPro" id="IPR006302">
    <property type="entry name" value="T3SS_HrcV"/>
</dbReference>
<keyword evidence="10" id="KW-0969">Cilium</keyword>
<evidence type="ECO:0000256" key="2">
    <source>
        <dbReference type="ARBA" id="ARBA00008835"/>
    </source>
</evidence>
<dbReference type="NCBIfam" id="TIGR01399">
    <property type="entry name" value="hrcV"/>
    <property type="match status" value="1"/>
</dbReference>
<evidence type="ECO:0000256" key="5">
    <source>
        <dbReference type="ARBA" id="ARBA00022519"/>
    </source>
</evidence>
<comment type="similarity">
    <text evidence="2 9">Belongs to the FHIPEP (flagella/HR/invasion proteins export pore) family.</text>
</comment>
<dbReference type="InterPro" id="IPR042194">
    <property type="entry name" value="FHIPEP_1"/>
</dbReference>
<dbReference type="PANTHER" id="PTHR30161:SF1">
    <property type="entry name" value="FLAGELLAR BIOSYNTHESIS PROTEIN FLHA-RELATED"/>
    <property type="match status" value="1"/>
</dbReference>
<name>A0A1M7G4U5_9FIRM</name>
<keyword evidence="9" id="KW-1006">Bacterial flagellum protein export</keyword>
<dbReference type="Gene3D" id="3.40.30.60">
    <property type="entry name" value="FHIPEP family, domain 1"/>
    <property type="match status" value="1"/>
</dbReference>
<evidence type="ECO:0000313" key="10">
    <source>
        <dbReference type="EMBL" id="SHM11108.1"/>
    </source>
</evidence>
<comment type="function">
    <text evidence="9">Required for formation of the rod structure of the flagellar apparatus. Together with FliI and FliH, may constitute the export apparatus of flagellin.</text>
</comment>
<dbReference type="Gene3D" id="3.40.50.12790">
    <property type="entry name" value="FHIPEP family, domain 4"/>
    <property type="match status" value="1"/>
</dbReference>
<dbReference type="PANTHER" id="PTHR30161">
    <property type="entry name" value="FLAGELLAR EXPORT PROTEIN, MEMBRANE FLHA SUBUNIT-RELATED"/>
    <property type="match status" value="1"/>
</dbReference>
<keyword evidence="10" id="KW-0282">Flagellum</keyword>
<evidence type="ECO:0000256" key="1">
    <source>
        <dbReference type="ARBA" id="ARBA00004429"/>
    </source>
</evidence>
<dbReference type="NCBIfam" id="TIGR01398">
    <property type="entry name" value="FlhA"/>
    <property type="match status" value="1"/>
</dbReference>
<evidence type="ECO:0000256" key="9">
    <source>
        <dbReference type="RuleBase" id="RU364093"/>
    </source>
</evidence>
<dbReference type="PIRSF" id="PIRSF005419">
    <property type="entry name" value="FlhA"/>
    <property type="match status" value="1"/>
</dbReference>
<keyword evidence="8 9" id="KW-0472">Membrane</keyword>
<feature type="transmembrane region" description="Helical" evidence="9">
    <location>
        <begin position="7"/>
        <end position="24"/>
    </location>
</feature>
<dbReference type="OrthoDB" id="9759185at2"/>
<evidence type="ECO:0000256" key="3">
    <source>
        <dbReference type="ARBA" id="ARBA00022448"/>
    </source>
</evidence>
<feature type="transmembrane region" description="Helical" evidence="9">
    <location>
        <begin position="188"/>
        <end position="210"/>
    </location>
</feature>
<evidence type="ECO:0000313" key="11">
    <source>
        <dbReference type="Proteomes" id="UP000184375"/>
    </source>
</evidence>
<evidence type="ECO:0000256" key="6">
    <source>
        <dbReference type="ARBA" id="ARBA00022692"/>
    </source>
</evidence>
<comment type="caution">
    <text evidence="9">Lacks conserved residue(s) required for the propagation of feature annotation.</text>
</comment>
<dbReference type="Pfam" id="PF00771">
    <property type="entry name" value="FHIPEP"/>
    <property type="match status" value="1"/>
</dbReference>
<dbReference type="GO" id="GO:0044780">
    <property type="term" value="P:bacterial-type flagellum assembly"/>
    <property type="evidence" value="ECO:0007669"/>
    <property type="project" value="InterPro"/>
</dbReference>
<protein>
    <recommendedName>
        <fullName evidence="9">Flagellar biosynthesis protein FlhA</fullName>
    </recommendedName>
</protein>
<dbReference type="PRINTS" id="PR00949">
    <property type="entry name" value="TYPE3IMAPROT"/>
</dbReference>
<proteinExistence type="inferred from homology"/>
<keyword evidence="7 9" id="KW-1133">Transmembrane helix</keyword>
<dbReference type="GO" id="GO:0009306">
    <property type="term" value="P:protein secretion"/>
    <property type="evidence" value="ECO:0007669"/>
    <property type="project" value="InterPro"/>
</dbReference>
<keyword evidence="11" id="KW-1185">Reference proteome</keyword>
<gene>
    <name evidence="9" type="primary">flhA</name>
    <name evidence="10" type="ORF">SAMN05660826_00268</name>
</gene>
<evidence type="ECO:0000256" key="4">
    <source>
        <dbReference type="ARBA" id="ARBA00022475"/>
    </source>
</evidence>
<keyword evidence="4 9" id="KW-1003">Cell membrane</keyword>
<accession>A0A1M7G4U5</accession>
<feature type="transmembrane region" description="Helical" evidence="9">
    <location>
        <begin position="102"/>
        <end position="120"/>
    </location>
</feature>
<evidence type="ECO:0000256" key="8">
    <source>
        <dbReference type="ARBA" id="ARBA00023136"/>
    </source>
</evidence>
<dbReference type="EMBL" id="FRCR01000001">
    <property type="protein sequence ID" value="SHM11108.1"/>
    <property type="molecule type" value="Genomic_DNA"/>
</dbReference>